<name>A0AAE9F5X0_CAEBR</name>
<dbReference type="AlphaFoldDB" id="A0AAE9F5X0"/>
<feature type="transmembrane region" description="Helical" evidence="1">
    <location>
        <begin position="20"/>
        <end position="41"/>
    </location>
</feature>
<evidence type="ECO:0000313" key="2">
    <source>
        <dbReference type="EMBL" id="UMM34811.1"/>
    </source>
</evidence>
<evidence type="ECO:0000313" key="3">
    <source>
        <dbReference type="Proteomes" id="UP000829354"/>
    </source>
</evidence>
<protein>
    <submittedName>
        <fullName evidence="2">Uncharacterized protein</fullName>
    </submittedName>
</protein>
<proteinExistence type="predicted"/>
<dbReference type="EMBL" id="CP092624">
    <property type="protein sequence ID" value="UMM34811.1"/>
    <property type="molecule type" value="Genomic_DNA"/>
</dbReference>
<keyword evidence="1" id="KW-0812">Transmembrane</keyword>
<reference evidence="2 3" key="1">
    <citation type="submission" date="2022-04" db="EMBL/GenBank/DDBJ databases">
        <title>Chromosome-level reference genomes for two strains of Caenorhabditis briggsae: an improved platform for comparative genomics.</title>
        <authorList>
            <person name="Stevens L."/>
            <person name="Andersen E."/>
        </authorList>
    </citation>
    <scope>NUCLEOTIDE SEQUENCE [LARGE SCALE GENOMIC DNA]</scope>
    <source>
        <strain evidence="2">VX34</strain>
        <tissue evidence="2">Whole-organism</tissue>
    </source>
</reference>
<gene>
    <name evidence="2" type="ORF">L5515_007714</name>
</gene>
<keyword evidence="1" id="KW-1133">Transmembrane helix</keyword>
<accession>A0AAE9F5X0</accession>
<keyword evidence="3" id="KW-1185">Reference proteome</keyword>
<sequence length="120" mass="13822">MESPTEVVLDYSNPLNATVAFLTLVLILVLIYLVRIVIVIFETYDQLKVNCYTSFLLVALAWRYDFQAHNSLRSNSRFIMIMFNEKLSLLRKRLLPTPSATHLAQKTFTVSVVSRLPEIN</sequence>
<evidence type="ECO:0000256" key="1">
    <source>
        <dbReference type="SAM" id="Phobius"/>
    </source>
</evidence>
<keyword evidence="1" id="KW-0472">Membrane</keyword>
<dbReference type="Proteomes" id="UP000829354">
    <property type="component" value="Chromosome V"/>
</dbReference>
<organism evidence="2 3">
    <name type="scientific">Caenorhabditis briggsae</name>
    <dbReference type="NCBI Taxonomy" id="6238"/>
    <lineage>
        <taxon>Eukaryota</taxon>
        <taxon>Metazoa</taxon>
        <taxon>Ecdysozoa</taxon>
        <taxon>Nematoda</taxon>
        <taxon>Chromadorea</taxon>
        <taxon>Rhabditida</taxon>
        <taxon>Rhabditina</taxon>
        <taxon>Rhabditomorpha</taxon>
        <taxon>Rhabditoidea</taxon>
        <taxon>Rhabditidae</taxon>
        <taxon>Peloderinae</taxon>
        <taxon>Caenorhabditis</taxon>
    </lineage>
</organism>